<dbReference type="EMBL" id="MU274930">
    <property type="protein sequence ID" value="KAI0085539.1"/>
    <property type="molecule type" value="Genomic_DNA"/>
</dbReference>
<accession>A0ACB8TUP7</accession>
<evidence type="ECO:0000313" key="2">
    <source>
        <dbReference type="Proteomes" id="UP001055072"/>
    </source>
</evidence>
<reference evidence="1" key="1">
    <citation type="journal article" date="2021" name="Environ. Microbiol.">
        <title>Gene family expansions and transcriptome signatures uncover fungal adaptations to wood decay.</title>
        <authorList>
            <person name="Hage H."/>
            <person name="Miyauchi S."/>
            <person name="Viragh M."/>
            <person name="Drula E."/>
            <person name="Min B."/>
            <person name="Chaduli D."/>
            <person name="Navarro D."/>
            <person name="Favel A."/>
            <person name="Norest M."/>
            <person name="Lesage-Meessen L."/>
            <person name="Balint B."/>
            <person name="Merenyi Z."/>
            <person name="de Eugenio L."/>
            <person name="Morin E."/>
            <person name="Martinez A.T."/>
            <person name="Baldrian P."/>
            <person name="Stursova M."/>
            <person name="Martinez M.J."/>
            <person name="Novotny C."/>
            <person name="Magnuson J.K."/>
            <person name="Spatafora J.W."/>
            <person name="Maurice S."/>
            <person name="Pangilinan J."/>
            <person name="Andreopoulos W."/>
            <person name="LaButti K."/>
            <person name="Hundley H."/>
            <person name="Na H."/>
            <person name="Kuo A."/>
            <person name="Barry K."/>
            <person name="Lipzen A."/>
            <person name="Henrissat B."/>
            <person name="Riley R."/>
            <person name="Ahrendt S."/>
            <person name="Nagy L.G."/>
            <person name="Grigoriev I.V."/>
            <person name="Martin F."/>
            <person name="Rosso M.N."/>
        </authorList>
    </citation>
    <scope>NUCLEOTIDE SEQUENCE</scope>
    <source>
        <strain evidence="1">CBS 384.51</strain>
    </source>
</reference>
<gene>
    <name evidence="1" type="ORF">BDY19DRAFT_439913</name>
</gene>
<sequence length="516" mass="58864">MKEIIYIQAGQFANHIGTHFWNAQQSYFTYGTDAEEPIVDHDVSFREGLNSSRESTFSPRLLLFDRKSNFGRVGDLYGPDVEEADEITESWEGDVVEYRQDPIPPSQFHKDLEEEEQKEGRDDGPHSTEKASTRREKIRYWSDYTMVYYHPRSLQRLPDLPDWDDSEGDWGSGEEMFERHDEDTDFMEGSFRTFVEECDHLQGIQITHDTATFGSFTNVLLTKLRDGFSKLPCVTFPCLSSSIPGKIDVDNIREIKLALNDALVLQGLCELDTTTVPLQSPATWTAGEWRKDMNLPTDDFYHTSAILSTHIESATLPFRLKKSTDDMSSLTSILNWRGNNRLAHLSGLLPARTNMLFEHDIEKRIYDFSKFPSDEERLYGARATYARVDVSRGFTEKTIKSYDEWANQFQPLPHSIHAPIIDLPPSFPPLFEPKTSSVAAISSIETTLLSSATFKAYGFLANECLTRHSDVVARMGVELEEIKELKESMWALEDAYKSDDDGVNSEDPGLGEDEEY</sequence>
<proteinExistence type="predicted"/>
<dbReference type="Proteomes" id="UP001055072">
    <property type="component" value="Unassembled WGS sequence"/>
</dbReference>
<organism evidence="1 2">
    <name type="scientific">Irpex rosettiformis</name>
    <dbReference type="NCBI Taxonomy" id="378272"/>
    <lineage>
        <taxon>Eukaryota</taxon>
        <taxon>Fungi</taxon>
        <taxon>Dikarya</taxon>
        <taxon>Basidiomycota</taxon>
        <taxon>Agaricomycotina</taxon>
        <taxon>Agaricomycetes</taxon>
        <taxon>Polyporales</taxon>
        <taxon>Irpicaceae</taxon>
        <taxon>Irpex</taxon>
    </lineage>
</organism>
<evidence type="ECO:0000313" key="1">
    <source>
        <dbReference type="EMBL" id="KAI0085539.1"/>
    </source>
</evidence>
<comment type="caution">
    <text evidence="1">The sequence shown here is derived from an EMBL/GenBank/DDBJ whole genome shotgun (WGS) entry which is preliminary data.</text>
</comment>
<keyword evidence="2" id="KW-1185">Reference proteome</keyword>
<protein>
    <submittedName>
        <fullName evidence="1">Misato segment II tubulin-like domain-containing protein</fullName>
    </submittedName>
</protein>
<name>A0ACB8TUP7_9APHY</name>